<evidence type="ECO:0000256" key="2">
    <source>
        <dbReference type="ARBA" id="ARBA00023445"/>
    </source>
</evidence>
<keyword evidence="1 4" id="KW-0560">Oxidoreductase</keyword>
<dbReference type="Pfam" id="PF01370">
    <property type="entry name" value="Epimerase"/>
    <property type="match status" value="1"/>
</dbReference>
<dbReference type="SUPFAM" id="SSF51735">
    <property type="entry name" value="NAD(P)-binding Rossmann-fold domains"/>
    <property type="match status" value="1"/>
</dbReference>
<sequence length="339" mass="37248">MGDVHTVLVTGGTGFIGSHIIKQLLEQQYRVRATARSAARLQSVFPDAGHQLEVVEVATLTSDYTEALRGVDAIIHCASPIPLKEKNNMLILQQTVEGANHLIQQSLNAGVKKIVYTSSISALFPVGSKAAFDTELVTAEIVPSVSLDEVKIEEHNPISIYQVAKIAAENNIWNLARCHPEVDFTVIIPPATFGPFVPNYPFASDQLTYGSNGYIFQLLSGQYQPNAIGHGTDVRDIAKAHVLALRAPRPSNGQDKRFFVNGKIFTWEEVVRIIRKERPELSARLPSEGAVCPVPQTKAPTDDSFVKEVLGLTEFVPWRKTVLDTIDAIDAIEEKRSID</sequence>
<keyword evidence="5" id="KW-1185">Reference proteome</keyword>
<dbReference type="InterPro" id="IPR036291">
    <property type="entry name" value="NAD(P)-bd_dom_sf"/>
</dbReference>
<proteinExistence type="inferred from homology"/>
<evidence type="ECO:0000313" key="4">
    <source>
        <dbReference type="EMBL" id="KAK7039247.1"/>
    </source>
</evidence>
<dbReference type="EC" id="1.1.1.283" evidence="4"/>
<accession>A0AAW0CJT1</accession>
<dbReference type="InterPro" id="IPR050425">
    <property type="entry name" value="NAD(P)_dehydrat-like"/>
</dbReference>
<dbReference type="AlphaFoldDB" id="A0AAW0CJT1"/>
<dbReference type="InterPro" id="IPR001509">
    <property type="entry name" value="Epimerase_deHydtase"/>
</dbReference>
<dbReference type="PANTHER" id="PTHR10366:SF562">
    <property type="entry name" value="ALDEHYDE REDUCTASE II (AFU_ORTHOLOGUE AFUA_1G11360)"/>
    <property type="match status" value="1"/>
</dbReference>
<dbReference type="Proteomes" id="UP001383192">
    <property type="component" value="Unassembled WGS sequence"/>
</dbReference>
<evidence type="ECO:0000259" key="3">
    <source>
        <dbReference type="Pfam" id="PF01370"/>
    </source>
</evidence>
<dbReference type="Gene3D" id="3.40.50.720">
    <property type="entry name" value="NAD(P)-binding Rossmann-like Domain"/>
    <property type="match status" value="1"/>
</dbReference>
<protein>
    <submittedName>
        <fullName evidence="4">Glycine-rich RNA-binding protein 2, mitochondrial</fullName>
        <ecNumber evidence="4">1.1.1.283</ecNumber>
    </submittedName>
</protein>
<feature type="domain" description="NAD-dependent epimerase/dehydratase" evidence="3">
    <location>
        <begin position="7"/>
        <end position="250"/>
    </location>
</feature>
<dbReference type="EMBL" id="JAYKXP010000039">
    <property type="protein sequence ID" value="KAK7039247.1"/>
    <property type="molecule type" value="Genomic_DNA"/>
</dbReference>
<comment type="caution">
    <text evidence="4">The sequence shown here is derived from an EMBL/GenBank/DDBJ whole genome shotgun (WGS) entry which is preliminary data.</text>
</comment>
<evidence type="ECO:0000313" key="5">
    <source>
        <dbReference type="Proteomes" id="UP001383192"/>
    </source>
</evidence>
<dbReference type="PANTHER" id="PTHR10366">
    <property type="entry name" value="NAD DEPENDENT EPIMERASE/DEHYDRATASE"/>
    <property type="match status" value="1"/>
</dbReference>
<organism evidence="4 5">
    <name type="scientific">Paramarasmius palmivorus</name>
    <dbReference type="NCBI Taxonomy" id="297713"/>
    <lineage>
        <taxon>Eukaryota</taxon>
        <taxon>Fungi</taxon>
        <taxon>Dikarya</taxon>
        <taxon>Basidiomycota</taxon>
        <taxon>Agaricomycotina</taxon>
        <taxon>Agaricomycetes</taxon>
        <taxon>Agaricomycetidae</taxon>
        <taxon>Agaricales</taxon>
        <taxon>Marasmiineae</taxon>
        <taxon>Marasmiaceae</taxon>
        <taxon>Paramarasmius</taxon>
    </lineage>
</organism>
<dbReference type="GO" id="GO:0043892">
    <property type="term" value="F:methylglyoxal reductase (NADPH) activity"/>
    <property type="evidence" value="ECO:0007669"/>
    <property type="project" value="UniProtKB-EC"/>
</dbReference>
<reference evidence="4 5" key="1">
    <citation type="submission" date="2024-01" db="EMBL/GenBank/DDBJ databases">
        <title>A draft genome for a cacao thread blight-causing isolate of Paramarasmius palmivorus.</title>
        <authorList>
            <person name="Baruah I.K."/>
            <person name="Bukari Y."/>
            <person name="Amoako-Attah I."/>
            <person name="Meinhardt L.W."/>
            <person name="Bailey B.A."/>
            <person name="Cohen S.P."/>
        </authorList>
    </citation>
    <scope>NUCLEOTIDE SEQUENCE [LARGE SCALE GENOMIC DNA]</scope>
    <source>
        <strain evidence="4 5">GH-12</strain>
    </source>
</reference>
<evidence type="ECO:0000256" key="1">
    <source>
        <dbReference type="ARBA" id="ARBA00023002"/>
    </source>
</evidence>
<gene>
    <name evidence="4" type="primary">GRP2_1</name>
    <name evidence="4" type="ORF">VNI00_010152</name>
</gene>
<comment type="similarity">
    <text evidence="2">Belongs to the NAD(P)-dependent epimerase/dehydratase family. Dihydroflavonol-4-reductase subfamily.</text>
</comment>
<name>A0AAW0CJT1_9AGAR</name>